<evidence type="ECO:0000256" key="2">
    <source>
        <dbReference type="ARBA" id="ARBA00023141"/>
    </source>
</evidence>
<dbReference type="Gene3D" id="3.40.50.10860">
    <property type="entry name" value="Leucine Dehydrogenase, chain A, domain 1"/>
    <property type="match status" value="1"/>
</dbReference>
<gene>
    <name evidence="4" type="ORF">AB5J51_12100</name>
</gene>
<dbReference type="GO" id="GO:0004764">
    <property type="term" value="F:shikimate 3-dehydrogenase (NADP+) activity"/>
    <property type="evidence" value="ECO:0007669"/>
    <property type="project" value="InterPro"/>
</dbReference>
<dbReference type="EMBL" id="CP165727">
    <property type="protein sequence ID" value="XDV63628.1"/>
    <property type="molecule type" value="Genomic_DNA"/>
</dbReference>
<reference evidence="4" key="1">
    <citation type="submission" date="2024-08" db="EMBL/GenBank/DDBJ databases">
        <authorList>
            <person name="Yu S.T."/>
        </authorList>
    </citation>
    <scope>NUCLEOTIDE SEQUENCE</scope>
    <source>
        <strain evidence="4">R33</strain>
    </source>
</reference>
<dbReference type="GO" id="GO:0009423">
    <property type="term" value="P:chorismate biosynthetic process"/>
    <property type="evidence" value="ECO:0007669"/>
    <property type="project" value="TreeGrafter"/>
</dbReference>
<evidence type="ECO:0000313" key="4">
    <source>
        <dbReference type="EMBL" id="XDV63628.1"/>
    </source>
</evidence>
<dbReference type="GO" id="GO:0019632">
    <property type="term" value="P:shikimate metabolic process"/>
    <property type="evidence" value="ECO:0007669"/>
    <property type="project" value="TreeGrafter"/>
</dbReference>
<dbReference type="InterPro" id="IPR013708">
    <property type="entry name" value="Shikimate_DH-bd_N"/>
</dbReference>
<dbReference type="GO" id="GO:0009073">
    <property type="term" value="P:aromatic amino acid family biosynthetic process"/>
    <property type="evidence" value="ECO:0007669"/>
    <property type="project" value="UniProtKB-KW"/>
</dbReference>
<proteinExistence type="predicted"/>
<dbReference type="AlphaFoldDB" id="A0AB39Y0J6"/>
<dbReference type="SUPFAM" id="SSF51735">
    <property type="entry name" value="NAD(P)-binding Rossmann-fold domains"/>
    <property type="match status" value="1"/>
</dbReference>
<dbReference type="PANTHER" id="PTHR21089">
    <property type="entry name" value="SHIKIMATE DEHYDROGENASE"/>
    <property type="match status" value="1"/>
</dbReference>
<dbReference type="Gene3D" id="3.40.50.720">
    <property type="entry name" value="NAD(P)-binding Rossmann-like Domain"/>
    <property type="match status" value="1"/>
</dbReference>
<dbReference type="InterPro" id="IPR036291">
    <property type="entry name" value="NAD(P)-bd_dom_sf"/>
</dbReference>
<evidence type="ECO:0000259" key="3">
    <source>
        <dbReference type="Pfam" id="PF08501"/>
    </source>
</evidence>
<feature type="domain" description="Shikimate dehydrogenase substrate binding N-terminal" evidence="3">
    <location>
        <begin position="20"/>
        <end position="103"/>
    </location>
</feature>
<dbReference type="RefSeq" id="WP_369777696.1">
    <property type="nucleotide sequence ID" value="NZ_CP165727.1"/>
</dbReference>
<evidence type="ECO:0000256" key="1">
    <source>
        <dbReference type="ARBA" id="ARBA00004871"/>
    </source>
</evidence>
<sequence length="273" mass="28917">MTARTPATPTIKGTTRLYAVLGDPIAQVQAPGLMNPLFARLRRDAVLVPVHARPEHLEQIVRGLQRVENLDGMFVTVPHKVAVRRLADRCGPTVDIVGSANVLRREADGSWLAENFDGSGFVAGLVGAGHDPHGRRVALVGAGGAGSAVAAALLTAGVDRLSVYDTDTAKLGALVTRLGAHWPGRVRALTGPQLGDIGIGIAVNATPLGMRADDPLPFPLDSLPPGCVVADIVMKPRETRLLREAAALGHPIHHGIHMLEGQLNSYRVFFDLR</sequence>
<dbReference type="InterPro" id="IPR046346">
    <property type="entry name" value="Aminoacid_DH-like_N_sf"/>
</dbReference>
<comment type="pathway">
    <text evidence="1">Metabolic intermediate biosynthesis; chorismate biosynthesis; chorismate from D-erythrose 4-phosphate and phosphoenolpyruvate: step 4/7.</text>
</comment>
<keyword evidence="2" id="KW-0057">Aromatic amino acid biosynthesis</keyword>
<dbReference type="InterPro" id="IPR022893">
    <property type="entry name" value="Shikimate_DH_fam"/>
</dbReference>
<protein>
    <submittedName>
        <fullName evidence="4">Shikimate dehydrogenase</fullName>
    </submittedName>
</protein>
<keyword evidence="2" id="KW-0028">Amino-acid biosynthesis</keyword>
<dbReference type="SUPFAM" id="SSF53223">
    <property type="entry name" value="Aminoacid dehydrogenase-like, N-terminal domain"/>
    <property type="match status" value="1"/>
</dbReference>
<accession>A0AB39Y0J6</accession>
<organism evidence="4">
    <name type="scientific">Streptomyces sp. R33</name>
    <dbReference type="NCBI Taxonomy" id="3238629"/>
    <lineage>
        <taxon>Bacteria</taxon>
        <taxon>Bacillati</taxon>
        <taxon>Actinomycetota</taxon>
        <taxon>Actinomycetes</taxon>
        <taxon>Kitasatosporales</taxon>
        <taxon>Streptomycetaceae</taxon>
        <taxon>Streptomyces</taxon>
    </lineage>
</organism>
<name>A0AB39Y0J6_9ACTN</name>
<dbReference type="Pfam" id="PF08501">
    <property type="entry name" value="Shikimate_dh_N"/>
    <property type="match status" value="1"/>
</dbReference>
<dbReference type="PANTHER" id="PTHR21089:SF1">
    <property type="entry name" value="BIFUNCTIONAL 3-DEHYDROQUINATE DEHYDRATASE_SHIKIMATE DEHYDROGENASE, CHLOROPLASTIC"/>
    <property type="match status" value="1"/>
</dbReference>